<keyword evidence="5" id="KW-1185">Reference proteome</keyword>
<evidence type="ECO:0000313" key="5">
    <source>
        <dbReference type="Proteomes" id="UP000319210"/>
    </source>
</evidence>
<dbReference type="Proteomes" id="UP000319210">
    <property type="component" value="Unassembled WGS sequence"/>
</dbReference>
<dbReference type="AlphaFoldDB" id="A0A4Y3RA65"/>
<evidence type="ECO:0000256" key="1">
    <source>
        <dbReference type="SAM" id="MobiDB-lite"/>
    </source>
</evidence>
<sequence>MNDSPGWASPGSSSSDPDPSSRPEQAEGTPDDGREHTSPTAQDRPPQDRDSSGEPAPSDAPPRKWAADQPPADGQGWGQTGWGGPVPPHGGGPSRGHWGSAGNGQGWNRGWGQGNQGWQGWHQPGPQRGGWGPGGPGGWHGWGPPPAAKPGVVPLRPLGVGEILDGSVSAMRTHWRTALGVALGVAVFTELLYTLLKVLWAPNSTAALEDVANQEAPTFEEFNDALTQSLNGTAIEGIVSMLGTVFATAMLTIVVSRAVLGRQVTLRAAWDDSRPQLLRLLGLLILIPLLVTAAMLICLAPGLLAAVAGSGNTAFTLSTLGLLGGCVAAVWIWVSFCLAPPALMLEKQGVLAAMRRSAKLVRGSWWRVFGVQLLALLIVFLVSTVIQLPVTGIGSLLTGSGDVLATSGTDWPDLLVDGIGSVLASTVSLPLSAGITALLYMDQRIRREALDLELARAAGVPGYEEEPPGRPGPEG</sequence>
<dbReference type="PANTHER" id="PTHR33133">
    <property type="entry name" value="OS08G0107100 PROTEIN-RELATED"/>
    <property type="match status" value="1"/>
</dbReference>
<feature type="transmembrane region" description="Helical" evidence="2">
    <location>
        <begin position="280"/>
        <end position="308"/>
    </location>
</feature>
<feature type="transmembrane region" description="Helical" evidence="2">
    <location>
        <begin position="419"/>
        <end position="440"/>
    </location>
</feature>
<feature type="transmembrane region" description="Helical" evidence="2">
    <location>
        <begin position="365"/>
        <end position="386"/>
    </location>
</feature>
<proteinExistence type="predicted"/>
<keyword evidence="2" id="KW-1133">Transmembrane helix</keyword>
<feature type="transmembrane region" description="Helical" evidence="2">
    <location>
        <begin position="238"/>
        <end position="260"/>
    </location>
</feature>
<feature type="transmembrane region" description="Helical" evidence="2">
    <location>
        <begin position="320"/>
        <end position="345"/>
    </location>
</feature>
<dbReference type="InterPro" id="IPR057169">
    <property type="entry name" value="DUF7847"/>
</dbReference>
<feature type="compositionally biased region" description="Gly residues" evidence="1">
    <location>
        <begin position="127"/>
        <end position="141"/>
    </location>
</feature>
<comment type="caution">
    <text evidence="4">The sequence shown here is derived from an EMBL/GenBank/DDBJ whole genome shotgun (WGS) entry which is preliminary data.</text>
</comment>
<evidence type="ECO:0000259" key="3">
    <source>
        <dbReference type="Pfam" id="PF25231"/>
    </source>
</evidence>
<keyword evidence="2" id="KW-0812">Transmembrane</keyword>
<protein>
    <submittedName>
        <fullName evidence="4">Membrane protein</fullName>
    </submittedName>
</protein>
<keyword evidence="2" id="KW-0472">Membrane</keyword>
<feature type="compositionally biased region" description="Low complexity" evidence="1">
    <location>
        <begin position="1"/>
        <end position="18"/>
    </location>
</feature>
<feature type="transmembrane region" description="Helical" evidence="2">
    <location>
        <begin position="177"/>
        <end position="196"/>
    </location>
</feature>
<name>A0A4Y3RA65_STRCI</name>
<reference evidence="4 5" key="1">
    <citation type="submission" date="2019-06" db="EMBL/GenBank/DDBJ databases">
        <title>Whole genome shotgun sequence of Streptomyces cacaoi subsp. cacaoi NBRC 12748.</title>
        <authorList>
            <person name="Hosoyama A."/>
            <person name="Uohara A."/>
            <person name="Ohji S."/>
            <person name="Ichikawa N."/>
        </authorList>
    </citation>
    <scope>NUCLEOTIDE SEQUENCE [LARGE SCALE GENOMIC DNA]</scope>
    <source>
        <strain evidence="4 5">NBRC 12748</strain>
    </source>
</reference>
<evidence type="ECO:0000256" key="2">
    <source>
        <dbReference type="SAM" id="Phobius"/>
    </source>
</evidence>
<feature type="compositionally biased region" description="Gly residues" evidence="1">
    <location>
        <begin position="91"/>
        <end position="117"/>
    </location>
</feature>
<feature type="region of interest" description="Disordered" evidence="1">
    <location>
        <begin position="1"/>
        <end position="150"/>
    </location>
</feature>
<feature type="domain" description="DUF7847" evidence="3">
    <location>
        <begin position="231"/>
        <end position="440"/>
    </location>
</feature>
<feature type="compositionally biased region" description="Gly residues" evidence="1">
    <location>
        <begin position="75"/>
        <end position="84"/>
    </location>
</feature>
<dbReference type="PANTHER" id="PTHR33133:SF1">
    <property type="entry name" value="EXPRESSED PROTEIN-RELATED"/>
    <property type="match status" value="1"/>
</dbReference>
<dbReference type="EMBL" id="BJMM01000061">
    <property type="protein sequence ID" value="GEB53728.1"/>
    <property type="molecule type" value="Genomic_DNA"/>
</dbReference>
<gene>
    <name evidence="4" type="ORF">SCA03_62790</name>
</gene>
<dbReference type="OrthoDB" id="121140at2"/>
<feature type="compositionally biased region" description="Basic and acidic residues" evidence="1">
    <location>
        <begin position="19"/>
        <end position="37"/>
    </location>
</feature>
<evidence type="ECO:0000313" key="4">
    <source>
        <dbReference type="EMBL" id="GEB53728.1"/>
    </source>
</evidence>
<dbReference type="RefSeq" id="WP_030890737.1">
    <property type="nucleotide sequence ID" value="NZ_BJMM01000061.1"/>
</dbReference>
<organism evidence="4 5">
    <name type="scientific">Streptomyces cacaoi</name>
    <dbReference type="NCBI Taxonomy" id="1898"/>
    <lineage>
        <taxon>Bacteria</taxon>
        <taxon>Bacillati</taxon>
        <taxon>Actinomycetota</taxon>
        <taxon>Actinomycetes</taxon>
        <taxon>Kitasatosporales</taxon>
        <taxon>Streptomycetaceae</taxon>
        <taxon>Streptomyces</taxon>
    </lineage>
</organism>
<accession>A0A4Y3RA65</accession>
<dbReference type="Pfam" id="PF25231">
    <property type="entry name" value="DUF7847"/>
    <property type="match status" value="1"/>
</dbReference>